<name>A0A9Q1IIS6_SYNKA</name>
<feature type="compositionally biased region" description="Basic and acidic residues" evidence="1">
    <location>
        <begin position="281"/>
        <end position="291"/>
    </location>
</feature>
<proteinExistence type="predicted"/>
<evidence type="ECO:0000313" key="3">
    <source>
        <dbReference type="EMBL" id="KAJ8341372.1"/>
    </source>
</evidence>
<dbReference type="GO" id="GO:0005615">
    <property type="term" value="C:extracellular space"/>
    <property type="evidence" value="ECO:0007669"/>
    <property type="project" value="TreeGrafter"/>
</dbReference>
<feature type="region of interest" description="Disordered" evidence="1">
    <location>
        <begin position="89"/>
        <end position="363"/>
    </location>
</feature>
<feature type="compositionally biased region" description="Basic and acidic residues" evidence="1">
    <location>
        <begin position="152"/>
        <end position="162"/>
    </location>
</feature>
<dbReference type="EMBL" id="JAINUF010000015">
    <property type="protein sequence ID" value="KAJ8341372.1"/>
    <property type="molecule type" value="Genomic_DNA"/>
</dbReference>
<comment type="caution">
    <text evidence="3">The sequence shown here is derived from an EMBL/GenBank/DDBJ whole genome shotgun (WGS) entry which is preliminary data.</text>
</comment>
<dbReference type="PRINTS" id="PR00659">
    <property type="entry name" value="CHROMOGRANIN"/>
</dbReference>
<dbReference type="Proteomes" id="UP001152622">
    <property type="component" value="Chromosome 15"/>
</dbReference>
<feature type="compositionally biased region" description="Acidic residues" evidence="1">
    <location>
        <begin position="163"/>
        <end position="182"/>
    </location>
</feature>
<sequence>MMTRGCYIFTLLVSYGLSIPVPSDQVEKDDIKVMKCIVEVIADTLNKPRPIAVSQECQESLTGDERIVSILRHQNLLKELQEIAAEGVTERVHQQPQKKNEEVSDQVTDALGGPPDVEDTTGEQWEWPTAREGPAESGHAAEGGNEVEEEESREKSGESREGQEEEEQEEDEEETAQVEEEETHSSSGEEEGKGKEGNETEEEDSTQVNKDGEIEPTKGASAAESDEKRSKPEEEEEEAEEEEMEGEPENKRRFEGAEKESDEDEAKEERERGPGFQRWSKRGEESPRETTEASEAGEHTGAQGRNPMGEKQGSPQLLWYAPHHSKENSGEEERRSPAAQELHVMARGETEEEGSASHRGEDREIERLAAIETELESVAQRLHELRSG</sequence>
<feature type="compositionally biased region" description="Basic and acidic residues" evidence="1">
    <location>
        <begin position="248"/>
        <end position="259"/>
    </location>
</feature>
<protein>
    <recommendedName>
        <fullName evidence="5">Chromogranin A</fullName>
    </recommendedName>
</protein>
<dbReference type="PANTHER" id="PTHR10583">
    <property type="entry name" value="CHROMOGRANIN"/>
    <property type="match status" value="1"/>
</dbReference>
<reference evidence="3" key="1">
    <citation type="journal article" date="2023" name="Science">
        <title>Genome structures resolve the early diversification of teleost fishes.</title>
        <authorList>
            <person name="Parey E."/>
            <person name="Louis A."/>
            <person name="Montfort J."/>
            <person name="Bouchez O."/>
            <person name="Roques C."/>
            <person name="Iampietro C."/>
            <person name="Lluch J."/>
            <person name="Castinel A."/>
            <person name="Donnadieu C."/>
            <person name="Desvignes T."/>
            <person name="Floi Bucao C."/>
            <person name="Jouanno E."/>
            <person name="Wen M."/>
            <person name="Mejri S."/>
            <person name="Dirks R."/>
            <person name="Jansen H."/>
            <person name="Henkel C."/>
            <person name="Chen W.J."/>
            <person name="Zahm M."/>
            <person name="Cabau C."/>
            <person name="Klopp C."/>
            <person name="Thompson A.W."/>
            <person name="Robinson-Rechavi M."/>
            <person name="Braasch I."/>
            <person name="Lecointre G."/>
            <person name="Bobe J."/>
            <person name="Postlethwait J.H."/>
            <person name="Berthelot C."/>
            <person name="Roest Crollius H."/>
            <person name="Guiguen Y."/>
        </authorList>
    </citation>
    <scope>NUCLEOTIDE SEQUENCE</scope>
    <source>
        <strain evidence="3">WJC10195</strain>
    </source>
</reference>
<dbReference type="GO" id="GO:0030141">
    <property type="term" value="C:secretory granule"/>
    <property type="evidence" value="ECO:0007669"/>
    <property type="project" value="InterPro"/>
</dbReference>
<feature type="chain" id="PRO_5040404502" description="Chromogranin A" evidence="2">
    <location>
        <begin position="19"/>
        <end position="388"/>
    </location>
</feature>
<dbReference type="InterPro" id="IPR001819">
    <property type="entry name" value="Chromogranin_AB"/>
</dbReference>
<evidence type="ECO:0000313" key="4">
    <source>
        <dbReference type="Proteomes" id="UP001152622"/>
    </source>
</evidence>
<dbReference type="AlphaFoldDB" id="A0A9Q1IIS6"/>
<keyword evidence="2" id="KW-0732">Signal</keyword>
<dbReference type="PANTHER" id="PTHR10583:SF1">
    <property type="entry name" value="CHROMOGRANIN-A"/>
    <property type="match status" value="1"/>
</dbReference>
<accession>A0A9Q1IIS6</accession>
<dbReference type="OrthoDB" id="9948620at2759"/>
<gene>
    <name evidence="3" type="ORF">SKAU_G00336630</name>
</gene>
<organism evidence="3 4">
    <name type="scientific">Synaphobranchus kaupii</name>
    <name type="common">Kaup's arrowtooth eel</name>
    <dbReference type="NCBI Taxonomy" id="118154"/>
    <lineage>
        <taxon>Eukaryota</taxon>
        <taxon>Metazoa</taxon>
        <taxon>Chordata</taxon>
        <taxon>Craniata</taxon>
        <taxon>Vertebrata</taxon>
        <taxon>Euteleostomi</taxon>
        <taxon>Actinopterygii</taxon>
        <taxon>Neopterygii</taxon>
        <taxon>Teleostei</taxon>
        <taxon>Anguilliformes</taxon>
        <taxon>Synaphobranchidae</taxon>
        <taxon>Synaphobranchus</taxon>
    </lineage>
</organism>
<feature type="compositionally biased region" description="Acidic residues" evidence="1">
    <location>
        <begin position="233"/>
        <end position="247"/>
    </location>
</feature>
<feature type="compositionally biased region" description="Basic and acidic residues" evidence="1">
    <location>
        <begin position="324"/>
        <end position="336"/>
    </location>
</feature>
<evidence type="ECO:0008006" key="5">
    <source>
        <dbReference type="Google" id="ProtNLM"/>
    </source>
</evidence>
<feature type="compositionally biased region" description="Basic and acidic residues" evidence="1">
    <location>
        <begin position="344"/>
        <end position="363"/>
    </location>
</feature>
<feature type="compositionally biased region" description="Basic and acidic residues" evidence="1">
    <location>
        <begin position="89"/>
        <end position="102"/>
    </location>
</feature>
<evidence type="ECO:0000256" key="1">
    <source>
        <dbReference type="SAM" id="MobiDB-lite"/>
    </source>
</evidence>
<keyword evidence="4" id="KW-1185">Reference proteome</keyword>
<evidence type="ECO:0000256" key="2">
    <source>
        <dbReference type="SAM" id="SignalP"/>
    </source>
</evidence>
<feature type="signal peptide" evidence="2">
    <location>
        <begin position="1"/>
        <end position="18"/>
    </location>
</feature>